<dbReference type="OrthoDB" id="5811993at2759"/>
<dbReference type="EMBL" id="KZ368859">
    <property type="protein sequence ID" value="PIO52331.1"/>
    <property type="molecule type" value="Genomic_DNA"/>
</dbReference>
<reference evidence="1 2" key="1">
    <citation type="submission" date="2015-09" db="EMBL/GenBank/DDBJ databases">
        <title>Draft genome of the parasitic nematode Teladorsagia circumcincta isolate WARC Sus (inbred).</title>
        <authorList>
            <person name="Mitreva M."/>
        </authorList>
    </citation>
    <scope>NUCLEOTIDE SEQUENCE [LARGE SCALE GENOMIC DNA]</scope>
    <source>
        <strain evidence="1 2">S</strain>
    </source>
</reference>
<evidence type="ECO:0000313" key="2">
    <source>
        <dbReference type="Proteomes" id="UP000230423"/>
    </source>
</evidence>
<gene>
    <name evidence="1" type="ORF">TELCIR_04051</name>
</gene>
<keyword evidence="2" id="KW-1185">Reference proteome</keyword>
<name>A0A2G9T333_TELCI</name>
<protein>
    <submittedName>
        <fullName evidence="1">Uncharacterized protein</fullName>
    </submittedName>
</protein>
<accession>A0A2G9T333</accession>
<dbReference type="AlphaFoldDB" id="A0A2G9T333"/>
<dbReference type="Proteomes" id="UP000230423">
    <property type="component" value="Unassembled WGS sequence"/>
</dbReference>
<proteinExistence type="predicted"/>
<feature type="non-terminal residue" evidence="1">
    <location>
        <position position="39"/>
    </location>
</feature>
<sequence length="39" mass="4608">MMYVVVVILLRKRFIKTSRSFVPSMSKMQSNKIMRSNVT</sequence>
<evidence type="ECO:0000313" key="1">
    <source>
        <dbReference type="EMBL" id="PIO52331.1"/>
    </source>
</evidence>
<organism evidence="1 2">
    <name type="scientific">Teladorsagia circumcincta</name>
    <name type="common">Brown stomach worm</name>
    <name type="synonym">Ostertagia circumcincta</name>
    <dbReference type="NCBI Taxonomy" id="45464"/>
    <lineage>
        <taxon>Eukaryota</taxon>
        <taxon>Metazoa</taxon>
        <taxon>Ecdysozoa</taxon>
        <taxon>Nematoda</taxon>
        <taxon>Chromadorea</taxon>
        <taxon>Rhabditida</taxon>
        <taxon>Rhabditina</taxon>
        <taxon>Rhabditomorpha</taxon>
        <taxon>Strongyloidea</taxon>
        <taxon>Trichostrongylidae</taxon>
        <taxon>Teladorsagia</taxon>
    </lineage>
</organism>